<keyword evidence="2" id="KW-0004">4Fe-4S</keyword>
<evidence type="ECO:0000259" key="7">
    <source>
        <dbReference type="PROSITE" id="PS51918"/>
    </source>
</evidence>
<dbReference type="KEGG" id="fms:M1R53_03175"/>
<dbReference type="Proteomes" id="UP000831151">
    <property type="component" value="Chromosome"/>
</dbReference>
<evidence type="ECO:0000313" key="9">
    <source>
        <dbReference type="Proteomes" id="UP000831151"/>
    </source>
</evidence>
<keyword evidence="4" id="KW-0479">Metal-binding</keyword>
<dbReference type="InterPro" id="IPR032432">
    <property type="entry name" value="Radical_SAM_C"/>
</dbReference>
<keyword evidence="9" id="KW-1185">Reference proteome</keyword>
<dbReference type="GO" id="GO:0003824">
    <property type="term" value="F:catalytic activity"/>
    <property type="evidence" value="ECO:0007669"/>
    <property type="project" value="InterPro"/>
</dbReference>
<dbReference type="GO" id="GO:0005737">
    <property type="term" value="C:cytoplasm"/>
    <property type="evidence" value="ECO:0007669"/>
    <property type="project" value="TreeGrafter"/>
</dbReference>
<name>A0A9E7DKQ0_9FIRM</name>
<dbReference type="Pfam" id="PF04055">
    <property type="entry name" value="Radical_SAM"/>
    <property type="match status" value="1"/>
</dbReference>
<dbReference type="InterPro" id="IPR007197">
    <property type="entry name" value="rSAM"/>
</dbReference>
<comment type="cofactor">
    <cofactor evidence="1">
        <name>[4Fe-4S] cluster</name>
        <dbReference type="ChEBI" id="CHEBI:49883"/>
    </cofactor>
</comment>
<dbReference type="InterPro" id="IPR039661">
    <property type="entry name" value="ELP3"/>
</dbReference>
<proteinExistence type="predicted"/>
<dbReference type="Pfam" id="PF16199">
    <property type="entry name" value="Radical_SAM_C"/>
    <property type="match status" value="1"/>
</dbReference>
<evidence type="ECO:0000256" key="3">
    <source>
        <dbReference type="ARBA" id="ARBA00022691"/>
    </source>
</evidence>
<keyword evidence="6" id="KW-0411">Iron-sulfur</keyword>
<dbReference type="EMBL" id="CP096649">
    <property type="protein sequence ID" value="UQK59661.1"/>
    <property type="molecule type" value="Genomic_DNA"/>
</dbReference>
<keyword evidence="5" id="KW-0408">Iron</keyword>
<dbReference type="RefSeq" id="WP_249243046.1">
    <property type="nucleotide sequence ID" value="NZ_CP096649.1"/>
</dbReference>
<dbReference type="SMART" id="SM00729">
    <property type="entry name" value="Elp3"/>
    <property type="match status" value="1"/>
</dbReference>
<dbReference type="InterPro" id="IPR006638">
    <property type="entry name" value="Elp3/MiaA/NifB-like_rSAM"/>
</dbReference>
<dbReference type="PROSITE" id="PS51918">
    <property type="entry name" value="RADICAL_SAM"/>
    <property type="match status" value="1"/>
</dbReference>
<dbReference type="InterPro" id="IPR058240">
    <property type="entry name" value="rSAM_sf"/>
</dbReference>
<accession>A0A9E7DKQ0</accession>
<feature type="domain" description="Radical SAM core" evidence="7">
    <location>
        <begin position="1"/>
        <end position="237"/>
    </location>
</feature>
<reference evidence="8" key="1">
    <citation type="submission" date="2022-04" db="EMBL/GenBank/DDBJ databases">
        <title>Complete genome sequences of Ezakiella coagulans and Fenollaria massiliensis.</title>
        <authorList>
            <person name="France M.T."/>
            <person name="Clifford J."/>
            <person name="Narina S."/>
            <person name="Rutt L."/>
            <person name="Ravel J."/>
        </authorList>
    </citation>
    <scope>NUCLEOTIDE SEQUENCE</scope>
    <source>
        <strain evidence="8">C0061C2</strain>
    </source>
</reference>
<sequence>MKKNYIIPIFIPHLGCPNDCIFCNQKKIAKDYDAQKEENIKNDIEKYLALYEGKKDIELAFYGGSFTALDYPLMLSYLKLANTYIERGLIDSIRISTRPDAISEEILDELEKYKVKIIELGAQSMNDEVLAALKRGHKALDTIRSAKMIKDRGFTLGLQMMTGLYKSTKDMDIATAEAIAALEPDFVRIYPTLVIKETELLDRLEDGSYKPLKVDEAIDTLKSIVIIFEAKDIEIIRIGLQTTDNIQLGKDVVAGPFHPAIRSLTYEAIYLEIIEEFIKMNKITSDFAISSSKKVASYLSGSNKANRQKIYNKYKINYEIKGIFDEDDRLLFYDGSPQSYSFKELIKNKYERGKYFAFK</sequence>
<evidence type="ECO:0000256" key="5">
    <source>
        <dbReference type="ARBA" id="ARBA00023004"/>
    </source>
</evidence>
<dbReference type="AlphaFoldDB" id="A0A9E7DKQ0"/>
<dbReference type="SFLD" id="SFLDS00029">
    <property type="entry name" value="Radical_SAM"/>
    <property type="match status" value="1"/>
</dbReference>
<dbReference type="InterPro" id="IPR023404">
    <property type="entry name" value="rSAM_horseshoe"/>
</dbReference>
<dbReference type="Gene3D" id="3.80.30.20">
    <property type="entry name" value="tm_1862 like domain"/>
    <property type="match status" value="1"/>
</dbReference>
<dbReference type="PANTHER" id="PTHR11135">
    <property type="entry name" value="HISTONE ACETYLTRANSFERASE-RELATED"/>
    <property type="match status" value="1"/>
</dbReference>
<dbReference type="GO" id="GO:0051539">
    <property type="term" value="F:4 iron, 4 sulfur cluster binding"/>
    <property type="evidence" value="ECO:0007669"/>
    <property type="project" value="UniProtKB-KW"/>
</dbReference>
<dbReference type="CDD" id="cd01335">
    <property type="entry name" value="Radical_SAM"/>
    <property type="match status" value="1"/>
</dbReference>
<dbReference type="GO" id="GO:0002926">
    <property type="term" value="P:tRNA wobble base 5-methoxycarbonylmethyl-2-thiouridinylation"/>
    <property type="evidence" value="ECO:0007669"/>
    <property type="project" value="TreeGrafter"/>
</dbReference>
<organism evidence="8 9">
    <name type="scientific">Fenollaria massiliensis</name>
    <dbReference type="NCBI Taxonomy" id="938288"/>
    <lineage>
        <taxon>Bacteria</taxon>
        <taxon>Bacillati</taxon>
        <taxon>Bacillota</taxon>
        <taxon>Clostridia</taxon>
        <taxon>Eubacteriales</taxon>
        <taxon>Fenollaria</taxon>
    </lineage>
</organism>
<dbReference type="SUPFAM" id="SSF102114">
    <property type="entry name" value="Radical SAM enzymes"/>
    <property type="match status" value="1"/>
</dbReference>
<protein>
    <submittedName>
        <fullName evidence="8">Radical SAM protein</fullName>
    </submittedName>
</protein>
<evidence type="ECO:0000256" key="6">
    <source>
        <dbReference type="ARBA" id="ARBA00023014"/>
    </source>
</evidence>
<evidence type="ECO:0000256" key="1">
    <source>
        <dbReference type="ARBA" id="ARBA00001966"/>
    </source>
</evidence>
<dbReference type="GO" id="GO:0046872">
    <property type="term" value="F:metal ion binding"/>
    <property type="evidence" value="ECO:0007669"/>
    <property type="project" value="UniProtKB-KW"/>
</dbReference>
<evidence type="ECO:0000256" key="2">
    <source>
        <dbReference type="ARBA" id="ARBA00022485"/>
    </source>
</evidence>
<keyword evidence="3" id="KW-0949">S-adenosyl-L-methionine</keyword>
<dbReference type="SFLD" id="SFLDG01082">
    <property type="entry name" value="B12-binding_domain_containing"/>
    <property type="match status" value="1"/>
</dbReference>
<gene>
    <name evidence="8" type="ORF">M1R53_03175</name>
</gene>
<dbReference type="SFLD" id="SFLDG01086">
    <property type="entry name" value="elongater_protein-like"/>
    <property type="match status" value="1"/>
</dbReference>
<evidence type="ECO:0000256" key="4">
    <source>
        <dbReference type="ARBA" id="ARBA00022723"/>
    </source>
</evidence>
<dbReference type="PANTHER" id="PTHR11135:SF0">
    <property type="entry name" value="ELONGATOR COMPLEX PROTEIN 3"/>
    <property type="match status" value="1"/>
</dbReference>
<evidence type="ECO:0000313" key="8">
    <source>
        <dbReference type="EMBL" id="UQK59661.1"/>
    </source>
</evidence>